<evidence type="ECO:0000313" key="2">
    <source>
        <dbReference type="EMBL" id="OOM51415.1"/>
    </source>
</evidence>
<keyword evidence="1" id="KW-0812">Transmembrane</keyword>
<evidence type="ECO:0000256" key="1">
    <source>
        <dbReference type="SAM" id="Phobius"/>
    </source>
</evidence>
<dbReference type="Proteomes" id="UP000190973">
    <property type="component" value="Unassembled WGS sequence"/>
</dbReference>
<gene>
    <name evidence="2" type="ORF">CLBCK_50370</name>
</gene>
<accession>A0A1S8REB0</accession>
<keyword evidence="1" id="KW-1133">Transmembrane helix</keyword>
<proteinExistence type="predicted"/>
<dbReference type="AlphaFoldDB" id="A0A1S8REB0"/>
<dbReference type="EMBL" id="LZZI01000260">
    <property type="protein sequence ID" value="OOM51415.1"/>
    <property type="molecule type" value="Genomic_DNA"/>
</dbReference>
<organism evidence="2 3">
    <name type="scientific">Clostridium beijerinckii</name>
    <name type="common">Clostridium MP</name>
    <dbReference type="NCBI Taxonomy" id="1520"/>
    <lineage>
        <taxon>Bacteria</taxon>
        <taxon>Bacillati</taxon>
        <taxon>Bacillota</taxon>
        <taxon>Clostridia</taxon>
        <taxon>Eubacteriales</taxon>
        <taxon>Clostridiaceae</taxon>
        <taxon>Clostridium</taxon>
    </lineage>
</organism>
<comment type="caution">
    <text evidence="2">The sequence shown here is derived from an EMBL/GenBank/DDBJ whole genome shotgun (WGS) entry which is preliminary data.</text>
</comment>
<reference evidence="2 3" key="1">
    <citation type="submission" date="2016-05" db="EMBL/GenBank/DDBJ databases">
        <title>Microbial solvent formation.</title>
        <authorList>
            <person name="Poehlein A."/>
            <person name="Montoya Solano J.D."/>
            <person name="Flitsch S."/>
            <person name="Krabben P."/>
            <person name="Duerre P."/>
            <person name="Daniel R."/>
        </authorList>
    </citation>
    <scope>NUCLEOTIDE SEQUENCE [LARGE SCALE GENOMIC DNA]</scope>
    <source>
        <strain evidence="2 3">DSM 53</strain>
    </source>
</reference>
<evidence type="ECO:0000313" key="3">
    <source>
        <dbReference type="Proteomes" id="UP000190973"/>
    </source>
</evidence>
<name>A0A1S8REB0_CLOBE</name>
<sequence>MSIYLAVLFNVIILVEKSRIKIGTLICVIGIGTVIAMLSTGPFIQLCLPYGENFVNLIVNQRVEETEEDTAIA</sequence>
<keyword evidence="1" id="KW-0472">Membrane</keyword>
<dbReference type="RefSeq" id="WP_241407590.1">
    <property type="nucleotide sequence ID" value="NZ_JABTAE010000001.1"/>
</dbReference>
<protein>
    <submittedName>
        <fullName evidence="2">Uncharacterized protein</fullName>
    </submittedName>
</protein>
<feature type="transmembrane region" description="Helical" evidence="1">
    <location>
        <begin position="22"/>
        <end position="44"/>
    </location>
</feature>